<gene>
    <name evidence="18" type="ORF">VNO80_18064</name>
</gene>
<feature type="domain" description="RNA polymerase Rpb2" evidence="15">
    <location>
        <begin position="500"/>
        <end position="557"/>
    </location>
</feature>
<dbReference type="PANTHER" id="PTHR20856">
    <property type="entry name" value="DNA-DIRECTED RNA POLYMERASE I SUBUNIT 2"/>
    <property type="match status" value="1"/>
</dbReference>
<dbReference type="InterPro" id="IPR007644">
    <property type="entry name" value="RNA_pol_bsu_protrusion"/>
</dbReference>
<dbReference type="Pfam" id="PF04563">
    <property type="entry name" value="RNA_pol_Rpb2_1"/>
    <property type="match status" value="1"/>
</dbReference>
<keyword evidence="6" id="KW-0862">Zinc</keyword>
<dbReference type="Pfam" id="PF04561">
    <property type="entry name" value="RNA_pol_Rpb2_2"/>
    <property type="match status" value="1"/>
</dbReference>
<feature type="domain" description="RNA polymerase Rpb2" evidence="17">
    <location>
        <begin position="673"/>
        <end position="719"/>
    </location>
</feature>
<dbReference type="GO" id="GO:0046872">
    <property type="term" value="F:metal ion binding"/>
    <property type="evidence" value="ECO:0007669"/>
    <property type="project" value="UniProtKB-KW"/>
</dbReference>
<dbReference type="FunFam" id="2.40.50.150:FF:000005">
    <property type="entry name" value="DNA-directed RNA polymerase subunit beta"/>
    <property type="match status" value="1"/>
</dbReference>
<dbReference type="InterPro" id="IPR007646">
    <property type="entry name" value="RNA_pol_Rpb2_4"/>
</dbReference>
<dbReference type="GO" id="GO:0003677">
    <property type="term" value="F:DNA binding"/>
    <property type="evidence" value="ECO:0007669"/>
    <property type="project" value="InterPro"/>
</dbReference>
<dbReference type="EC" id="2.7.7.6" evidence="10"/>
<evidence type="ECO:0000256" key="9">
    <source>
        <dbReference type="RuleBase" id="RU000434"/>
    </source>
</evidence>
<dbReference type="Pfam" id="PF04567">
    <property type="entry name" value="RNA_pol_Rpb2_5"/>
    <property type="match status" value="1"/>
</dbReference>
<dbReference type="GO" id="GO:0000428">
    <property type="term" value="C:DNA-directed RNA polymerase complex"/>
    <property type="evidence" value="ECO:0007669"/>
    <property type="project" value="UniProtKB-KW"/>
</dbReference>
<dbReference type="InterPro" id="IPR007645">
    <property type="entry name" value="RNA_pol_Rpb2_3"/>
</dbReference>
<comment type="function">
    <text evidence="10">DNA-dependent RNA polymerase catalyzes the transcription of DNA into RNA using the four ribonucleoside triphosphates as substrates.</text>
</comment>
<dbReference type="GO" id="GO:0006351">
    <property type="term" value="P:DNA-templated transcription"/>
    <property type="evidence" value="ECO:0007669"/>
    <property type="project" value="InterPro"/>
</dbReference>
<keyword evidence="2 10" id="KW-0240">DNA-directed RNA polymerase</keyword>
<evidence type="ECO:0000259" key="14">
    <source>
        <dbReference type="Pfam" id="PF04563"/>
    </source>
</evidence>
<feature type="domain" description="RNA polymerase Rpb2" evidence="13">
    <location>
        <begin position="278"/>
        <end position="421"/>
    </location>
</feature>
<dbReference type="FunFam" id="3.90.1100.10:FF:000015">
    <property type="entry name" value="DNA-directed RNA polymerase subunit beta"/>
    <property type="match status" value="1"/>
</dbReference>
<keyword evidence="19" id="KW-1185">Reference proteome</keyword>
<keyword evidence="3 10" id="KW-0808">Transferase</keyword>
<comment type="catalytic activity">
    <reaction evidence="8 10">
        <text>RNA(n) + a ribonucleoside 5'-triphosphate = RNA(n+1) + diphosphate</text>
        <dbReference type="Rhea" id="RHEA:21248"/>
        <dbReference type="Rhea" id="RHEA-COMP:14527"/>
        <dbReference type="Rhea" id="RHEA-COMP:17342"/>
        <dbReference type="ChEBI" id="CHEBI:33019"/>
        <dbReference type="ChEBI" id="CHEBI:61557"/>
        <dbReference type="ChEBI" id="CHEBI:140395"/>
        <dbReference type="EC" id="2.7.7.6"/>
    </reaction>
</comment>
<name>A0AAN9QW51_PHACN</name>
<dbReference type="InterPro" id="IPR007642">
    <property type="entry name" value="RNA_pol_Rpb2_2"/>
</dbReference>
<dbReference type="AlphaFoldDB" id="A0AAN9QW51"/>
<dbReference type="EMBL" id="JAYMYR010000007">
    <property type="protein sequence ID" value="KAK7352640.1"/>
    <property type="molecule type" value="Genomic_DNA"/>
</dbReference>
<protein>
    <recommendedName>
        <fullName evidence="10">DNA-directed RNA polymerase subunit beta</fullName>
        <ecNumber evidence="10">2.7.7.6</ecNumber>
    </recommendedName>
</protein>
<dbReference type="InterPro" id="IPR014724">
    <property type="entry name" value="RNA_pol_RPB2_OB-fold"/>
</dbReference>
<evidence type="ECO:0000256" key="6">
    <source>
        <dbReference type="ARBA" id="ARBA00022833"/>
    </source>
</evidence>
<dbReference type="Gene3D" id="3.90.1800.10">
    <property type="entry name" value="RNA polymerase alpha subunit dimerisation domain"/>
    <property type="match status" value="1"/>
</dbReference>
<dbReference type="GO" id="GO:0003899">
    <property type="term" value="F:DNA-directed RNA polymerase activity"/>
    <property type="evidence" value="ECO:0007669"/>
    <property type="project" value="UniProtKB-EC"/>
</dbReference>
<dbReference type="InterPro" id="IPR007121">
    <property type="entry name" value="RNA_pol_bsu_CS"/>
</dbReference>
<dbReference type="InterPro" id="IPR007641">
    <property type="entry name" value="RNA_pol_Rpb2_7"/>
</dbReference>
<feature type="domain" description="RNA polymerase beta subunit protrusion" evidence="14">
    <location>
        <begin position="68"/>
        <end position="457"/>
    </location>
</feature>
<reference evidence="18 19" key="1">
    <citation type="submission" date="2024-01" db="EMBL/GenBank/DDBJ databases">
        <title>The genomes of 5 underutilized Papilionoideae crops provide insights into root nodulation and disease resistanc.</title>
        <authorList>
            <person name="Jiang F."/>
        </authorList>
    </citation>
    <scope>NUCLEOTIDE SEQUENCE [LARGE SCALE GENOMIC DNA]</scope>
    <source>
        <strain evidence="18">JINMINGXINNONG_FW02</strain>
        <tissue evidence="18">Leaves</tissue>
    </source>
</reference>
<evidence type="ECO:0000259" key="15">
    <source>
        <dbReference type="Pfam" id="PF04565"/>
    </source>
</evidence>
<dbReference type="Gene3D" id="3.90.1100.10">
    <property type="match status" value="2"/>
</dbReference>
<keyword evidence="4 10" id="KW-0548">Nucleotidyltransferase</keyword>
<accession>A0AAN9QW51</accession>
<evidence type="ECO:0000259" key="11">
    <source>
        <dbReference type="Pfam" id="PF00562"/>
    </source>
</evidence>
<dbReference type="GO" id="GO:0032549">
    <property type="term" value="F:ribonucleoside binding"/>
    <property type="evidence" value="ECO:0007669"/>
    <property type="project" value="InterPro"/>
</dbReference>
<evidence type="ECO:0000256" key="7">
    <source>
        <dbReference type="ARBA" id="ARBA00023163"/>
    </source>
</evidence>
<feature type="domain" description="RNA polymerase Rpb2" evidence="16">
    <location>
        <begin position="597"/>
        <end position="657"/>
    </location>
</feature>
<organism evidence="18 19">
    <name type="scientific">Phaseolus coccineus</name>
    <name type="common">Scarlet runner bean</name>
    <name type="synonym">Phaseolus multiflorus</name>
    <dbReference type="NCBI Taxonomy" id="3886"/>
    <lineage>
        <taxon>Eukaryota</taxon>
        <taxon>Viridiplantae</taxon>
        <taxon>Streptophyta</taxon>
        <taxon>Embryophyta</taxon>
        <taxon>Tracheophyta</taxon>
        <taxon>Spermatophyta</taxon>
        <taxon>Magnoliopsida</taxon>
        <taxon>eudicotyledons</taxon>
        <taxon>Gunneridae</taxon>
        <taxon>Pentapetalae</taxon>
        <taxon>rosids</taxon>
        <taxon>fabids</taxon>
        <taxon>Fabales</taxon>
        <taxon>Fabaceae</taxon>
        <taxon>Papilionoideae</taxon>
        <taxon>50 kb inversion clade</taxon>
        <taxon>NPAAA clade</taxon>
        <taxon>indigoferoid/millettioid clade</taxon>
        <taxon>Phaseoleae</taxon>
        <taxon>Phaseolus</taxon>
    </lineage>
</organism>
<dbReference type="InterPro" id="IPR007120">
    <property type="entry name" value="DNA-dir_RNAP_su2_dom"/>
</dbReference>
<evidence type="ECO:0000256" key="3">
    <source>
        <dbReference type="ARBA" id="ARBA00022679"/>
    </source>
</evidence>
<evidence type="ECO:0000256" key="5">
    <source>
        <dbReference type="ARBA" id="ARBA00022723"/>
    </source>
</evidence>
<dbReference type="Gene3D" id="3.90.1110.10">
    <property type="entry name" value="RNA polymerase Rpb2, domain 2"/>
    <property type="match status" value="1"/>
</dbReference>
<evidence type="ECO:0000259" key="12">
    <source>
        <dbReference type="Pfam" id="PF04560"/>
    </source>
</evidence>
<dbReference type="Pfam" id="PF04565">
    <property type="entry name" value="RNA_pol_Rpb2_3"/>
    <property type="match status" value="1"/>
</dbReference>
<dbReference type="InterPro" id="IPR037034">
    <property type="entry name" value="RNA_pol_Rpb2_2_sf"/>
</dbReference>
<evidence type="ECO:0000256" key="2">
    <source>
        <dbReference type="ARBA" id="ARBA00022478"/>
    </source>
</evidence>
<dbReference type="Pfam" id="PF04566">
    <property type="entry name" value="RNA_pol_Rpb2_4"/>
    <property type="match status" value="1"/>
</dbReference>
<evidence type="ECO:0000313" key="19">
    <source>
        <dbReference type="Proteomes" id="UP001374584"/>
    </source>
</evidence>
<feature type="domain" description="DNA-directed RNA polymerase subunit 2 hybrid-binding" evidence="11">
    <location>
        <begin position="728"/>
        <end position="1099"/>
    </location>
</feature>
<keyword evidence="7 10" id="KW-0804">Transcription</keyword>
<evidence type="ECO:0000256" key="8">
    <source>
        <dbReference type="ARBA" id="ARBA00048552"/>
    </source>
</evidence>
<dbReference type="FunFam" id="3.90.1100.10:FF:000012">
    <property type="entry name" value="DNA-directed RNA polymerase subunit beta"/>
    <property type="match status" value="1"/>
</dbReference>
<evidence type="ECO:0000259" key="16">
    <source>
        <dbReference type="Pfam" id="PF04566"/>
    </source>
</evidence>
<dbReference type="Pfam" id="PF00562">
    <property type="entry name" value="RNA_pol_Rpb2_6"/>
    <property type="match status" value="1"/>
</dbReference>
<keyword evidence="5" id="KW-0479">Metal-binding</keyword>
<dbReference type="FunFam" id="3.90.1800.10:FF:000006">
    <property type="entry name" value="DNA-directed RNA polymerase subunit beta"/>
    <property type="match status" value="1"/>
</dbReference>
<evidence type="ECO:0000259" key="17">
    <source>
        <dbReference type="Pfam" id="PF04567"/>
    </source>
</evidence>
<evidence type="ECO:0000256" key="10">
    <source>
        <dbReference type="RuleBase" id="RU363031"/>
    </source>
</evidence>
<dbReference type="CDD" id="cd00653">
    <property type="entry name" value="RNA_pol_B_RPB2"/>
    <property type="match status" value="1"/>
</dbReference>
<dbReference type="Pfam" id="PF04560">
    <property type="entry name" value="RNA_pol_Rpb2_7"/>
    <property type="match status" value="1"/>
</dbReference>
<dbReference type="InterPro" id="IPR015712">
    <property type="entry name" value="DNA-dir_RNA_pol_su2"/>
</dbReference>
<evidence type="ECO:0000259" key="13">
    <source>
        <dbReference type="Pfam" id="PF04561"/>
    </source>
</evidence>
<comment type="caution">
    <text evidence="18">The sequence shown here is derived from an EMBL/GenBank/DDBJ whole genome shotgun (WGS) entry which is preliminary data.</text>
</comment>
<evidence type="ECO:0000313" key="18">
    <source>
        <dbReference type="EMBL" id="KAK7352640.1"/>
    </source>
</evidence>
<dbReference type="PROSITE" id="PS01166">
    <property type="entry name" value="RNA_POL_BETA"/>
    <property type="match status" value="1"/>
</dbReference>
<dbReference type="Proteomes" id="UP001374584">
    <property type="component" value="Unassembled WGS sequence"/>
</dbReference>
<dbReference type="InterPro" id="IPR007647">
    <property type="entry name" value="RNA_pol_Rpb2_5"/>
</dbReference>
<sequence>MGHVGSSTDGTKAGMTAAMMDIDGDDGFDDDLGDLDPTNAGFLEEFGGEDVFRYHCKKFSMLFFEEYGLISHQINSYNHYAHVGLQRTFDGFGELVVTPGFDPSKKGANEHYRYASVNFGKVTLDKPMFWGGEANAQEFKMLPRHARLQRMTYASKIKILVKVQVYVPKKVRSDKFKTGKEEFLDKEILKEDEREIIIGRLPVMVKSDLCWMNGEKDDCEFDHGGYFLIKGAEKTFIAQEQLYLKRLWVMNSPGWMIAYKSQMKRNRMVIKLVGNSRNEEGQNGDMFLTVYFLSVEVPVWVLFFALGVTSDKDVVDLIGCDNDDARIQNILLASVCDADEKCGAFRRGRNAVQYLEKYIKSVQFPPPESIEECLEMYVFPGISGLNRKARFLAYMVKGLLLAYTGRRKCDNRDDFRNKRLELASELLDRELKVHIAHARKRMSKALQRDLYGDRDVRPIEHYLDASIITNGLQRAFSTGAWSHPYKRMERISGVVANVGRTNPLQTMAELRRARQQVQYTGKVGDARYPHPSHWGKVCFLSTPDGENCGLVKNMAVTGLVSTDVSNASESILPTMLNCGMEELVDDTSTHLGNKDKVFLNGDWVGVCPDSSQFVAELRSERRKNKLPHQVEIKRDQSQHEVRIYSDAGRILRPLLVVGNLLRIKGFKSDRYSFRTLLEEGVIELIGPEEEEDCCTAWGVQYLFGKEGKRSVKYTHCELDMSFLLGLSCSLVPFANHDHARRVLYQSQKHSSQAIGFSTLNPNTRVDTLSHQLHYPQRPLFQTMASDCLGKPTYPLGQSKIHPKAEFYNGQNAIVAVNVHLGYNQEDSLVMNRASLQRGMFRSEHIRSYKSEIDNKESSEKKRKPEDMVNFGKLQSKIGRVDSLDDDGFPYVGANLQSGDIIIGRCAESGADNSVKLKHTERGYVQKVVLSSNDEGKNFAAVSLRQVRSPVLGDKFSSMHGQKGVLGFLECQENFPFTRQGIVPDIVINPHAFPSRQTPGQLLEAALGKGIACGGKLRHATPFSTPSVDAITDQLHRAGFSRWGNERVYNGRTGEMVKSLIFMGPTFYQRLHHMSEDKVKFRNTGPVHPLTRQPVADRKRFGGIKFGEMERDCLIAHGASANLYERLFTLSDSSQIHICSRCKNVSNVILRPVSGGRKVRGPYCRHCESADDIVVAHVPYGAKLLCQELFSMGINLKFETQLC</sequence>
<proteinExistence type="inferred from homology"/>
<evidence type="ECO:0000256" key="4">
    <source>
        <dbReference type="ARBA" id="ARBA00022695"/>
    </source>
</evidence>
<dbReference type="InterPro" id="IPR037033">
    <property type="entry name" value="DNA-dir_RNAP_su2_hyb_sf"/>
</dbReference>
<feature type="domain" description="RNA polymerase Rpb2" evidence="12">
    <location>
        <begin position="1101"/>
        <end position="1199"/>
    </location>
</feature>
<dbReference type="Gene3D" id="2.40.270.10">
    <property type="entry name" value="DNA-directed RNA polymerase, subunit 2, domain 6"/>
    <property type="match status" value="1"/>
</dbReference>
<evidence type="ECO:0000256" key="1">
    <source>
        <dbReference type="ARBA" id="ARBA00006835"/>
    </source>
</evidence>
<comment type="similarity">
    <text evidence="1 9">Belongs to the RNA polymerase beta chain family.</text>
</comment>
<dbReference type="Gene3D" id="2.40.50.150">
    <property type="match status" value="1"/>
</dbReference>
<dbReference type="SUPFAM" id="SSF64484">
    <property type="entry name" value="beta and beta-prime subunits of DNA dependent RNA-polymerase"/>
    <property type="match status" value="1"/>
</dbReference>